<proteinExistence type="predicted"/>
<name>A0A1N6V8M1_9FLAO</name>
<evidence type="ECO:0000313" key="2">
    <source>
        <dbReference type="Proteomes" id="UP000186953"/>
    </source>
</evidence>
<organism evidence="1 2">
    <name type="scientific">Maribacter ulvicola</name>
    <dbReference type="NCBI Taxonomy" id="228959"/>
    <lineage>
        <taxon>Bacteria</taxon>
        <taxon>Pseudomonadati</taxon>
        <taxon>Bacteroidota</taxon>
        <taxon>Flavobacteriia</taxon>
        <taxon>Flavobacteriales</taxon>
        <taxon>Flavobacteriaceae</taxon>
        <taxon>Maribacter</taxon>
    </lineage>
</organism>
<dbReference type="EMBL" id="FTMA01000003">
    <property type="protein sequence ID" value="SIQ74221.1"/>
    <property type="molecule type" value="Genomic_DNA"/>
</dbReference>
<dbReference type="AlphaFoldDB" id="A0A1N6V8M1"/>
<evidence type="ECO:0000313" key="1">
    <source>
        <dbReference type="EMBL" id="SIQ74221.1"/>
    </source>
</evidence>
<accession>A0A1N6V8M1</accession>
<gene>
    <name evidence="1" type="ORF">SAMN05421797_10335</name>
</gene>
<dbReference type="STRING" id="228959.SAMN05421797_10335"/>
<dbReference type="Proteomes" id="UP000186953">
    <property type="component" value="Unassembled WGS sequence"/>
</dbReference>
<reference evidence="2" key="1">
    <citation type="submission" date="2017-01" db="EMBL/GenBank/DDBJ databases">
        <authorList>
            <person name="Varghese N."/>
            <person name="Submissions S."/>
        </authorList>
    </citation>
    <scope>NUCLEOTIDE SEQUENCE [LARGE SCALE GENOMIC DNA]</scope>
    <source>
        <strain evidence="2">DSM 15366</strain>
    </source>
</reference>
<sequence>MKDTKRRFTKQQNHNLKQKFKSDFTTGLYSIEQLARNYNVGFRKLLKWKHEIFGKGSIKQKRMFQMHLSGLPTKAIAKFFNVPISQVHRSIREHNNTQKT</sequence>
<dbReference type="RefSeq" id="WP_076548447.1">
    <property type="nucleotide sequence ID" value="NZ_FTMA01000003.1"/>
</dbReference>
<keyword evidence="2" id="KW-1185">Reference proteome</keyword>
<protein>
    <submittedName>
        <fullName evidence="1">Uncharacterized protein</fullName>
    </submittedName>
</protein>